<accession>A0A7C6E8R8</accession>
<reference evidence="1" key="1">
    <citation type="journal article" date="2020" name="mSystems">
        <title>Genome- and Community-Level Interaction Insights into Carbon Utilization and Element Cycling Functions of Hydrothermarchaeota in Hydrothermal Sediment.</title>
        <authorList>
            <person name="Zhou Z."/>
            <person name="Liu Y."/>
            <person name="Xu W."/>
            <person name="Pan J."/>
            <person name="Luo Z.H."/>
            <person name="Li M."/>
        </authorList>
    </citation>
    <scope>NUCLEOTIDE SEQUENCE [LARGE SCALE GENOMIC DNA]</scope>
    <source>
        <strain evidence="1">SpSt-1135</strain>
    </source>
</reference>
<dbReference type="InterPro" id="IPR049539">
    <property type="entry name" value="SPL"/>
</dbReference>
<dbReference type="SUPFAM" id="SSF53167">
    <property type="entry name" value="Purine and uridine phosphorylases"/>
    <property type="match status" value="1"/>
</dbReference>
<dbReference type="Gene3D" id="3.40.50.1580">
    <property type="entry name" value="Nucleoside phosphorylase domain"/>
    <property type="match status" value="1"/>
</dbReference>
<dbReference type="PANTHER" id="PTHR37822:SF1">
    <property type="entry name" value="PHOSPHORYLASE"/>
    <property type="match status" value="1"/>
</dbReference>
<dbReference type="AlphaFoldDB" id="A0A7C6E8R8"/>
<sequence length="371" mass="42405">MLLLAFEHLGEAKPFLDHFNAQKAHGIYFSDGTAIYVNYGKGGLSLALNIARLSEQLKPELCVLFGLAGNLSNLNIGEVVVVNKVKLLDSSLNPILNPIEINSIKGFKNVDCLSVLGNYAFGKNLSLFADCIDMESYFFGKALNTLNIKGFIVKLISDNNKWFSKETEFDYSNAIKVINLLKQIANNNLAEIFTSTSISDLNILISLKKLFEKKRYTFTMRQNVYKKIKINTAKNIKTPFKLKYVLCEKPLKIKCDKKIDDYISYFHNLKDKCALIYAKKKGEFLRKTPKSYTPNNTYGYSIIQSYNCVYDCSYCFLKGYFKTFNPVIFKNIKDYFDAIKKTIKDDKLRPLYFYLGTFSDPVALSIFDSSY</sequence>
<organism evidence="1">
    <name type="scientific">Desulfurella acetivorans</name>
    <dbReference type="NCBI Taxonomy" id="33002"/>
    <lineage>
        <taxon>Bacteria</taxon>
        <taxon>Pseudomonadati</taxon>
        <taxon>Campylobacterota</taxon>
        <taxon>Desulfurellia</taxon>
        <taxon>Desulfurellales</taxon>
        <taxon>Desulfurellaceae</taxon>
        <taxon>Desulfurella</taxon>
    </lineage>
</organism>
<dbReference type="InterPro" id="IPR035994">
    <property type="entry name" value="Nucleoside_phosphorylase_sf"/>
</dbReference>
<dbReference type="Gene3D" id="3.40.50.12110">
    <property type="match status" value="1"/>
</dbReference>
<dbReference type="GO" id="GO:0051539">
    <property type="term" value="F:4 iron, 4 sulfur cluster binding"/>
    <property type="evidence" value="ECO:0007669"/>
    <property type="project" value="TreeGrafter"/>
</dbReference>
<gene>
    <name evidence="1" type="ORF">ENM99_01195</name>
</gene>
<dbReference type="GO" id="GO:0009116">
    <property type="term" value="P:nucleoside metabolic process"/>
    <property type="evidence" value="ECO:0007669"/>
    <property type="project" value="InterPro"/>
</dbReference>
<dbReference type="PANTHER" id="PTHR37822">
    <property type="entry name" value="SPORE PHOTOPRODUCT LYASE-RELATED"/>
    <property type="match status" value="1"/>
</dbReference>
<dbReference type="GO" id="GO:0003913">
    <property type="term" value="F:DNA photolyase activity"/>
    <property type="evidence" value="ECO:0007669"/>
    <property type="project" value="TreeGrafter"/>
</dbReference>
<dbReference type="GO" id="GO:1904047">
    <property type="term" value="F:S-adenosyl-L-methionine binding"/>
    <property type="evidence" value="ECO:0007669"/>
    <property type="project" value="TreeGrafter"/>
</dbReference>
<protein>
    <recommendedName>
        <fullName evidence="2">Spore photoproduct lyase</fullName>
    </recommendedName>
</protein>
<evidence type="ECO:0008006" key="2">
    <source>
        <dbReference type="Google" id="ProtNLM"/>
    </source>
</evidence>
<feature type="non-terminal residue" evidence="1">
    <location>
        <position position="371"/>
    </location>
</feature>
<dbReference type="GO" id="GO:0042601">
    <property type="term" value="C:endospore-forming forespore"/>
    <property type="evidence" value="ECO:0007669"/>
    <property type="project" value="TreeGrafter"/>
</dbReference>
<comment type="caution">
    <text evidence="1">The sequence shown here is derived from an EMBL/GenBank/DDBJ whole genome shotgun (WGS) entry which is preliminary data.</text>
</comment>
<dbReference type="Proteomes" id="UP000886400">
    <property type="component" value="Unassembled WGS sequence"/>
</dbReference>
<proteinExistence type="predicted"/>
<name>A0A7C6E8R8_DESAE</name>
<dbReference type="EMBL" id="DRZX01000055">
    <property type="protein sequence ID" value="HHS48469.1"/>
    <property type="molecule type" value="Genomic_DNA"/>
</dbReference>
<evidence type="ECO:0000313" key="1">
    <source>
        <dbReference type="EMBL" id="HHS48469.1"/>
    </source>
</evidence>